<dbReference type="InterPro" id="IPR017967">
    <property type="entry name" value="HMG_boxA_CS"/>
</dbReference>
<dbReference type="EMBL" id="CP026250">
    <property type="protein sequence ID" value="AWP06219.1"/>
    <property type="molecule type" value="Genomic_DNA"/>
</dbReference>
<dbReference type="GO" id="GO:0006310">
    <property type="term" value="P:DNA recombination"/>
    <property type="evidence" value="ECO:0007669"/>
    <property type="project" value="UniProtKB-KW"/>
</dbReference>
<accession>A0A2U9BRP8</accession>
<dbReference type="PANTHER" id="PTHR24396:SF29">
    <property type="entry name" value="PROTEIN WIZ ISOFORM X1"/>
    <property type="match status" value="1"/>
</dbReference>
<feature type="DNA-binding region" description="HMG box" evidence="26">
    <location>
        <begin position="8"/>
        <end position="78"/>
    </location>
</feature>
<keyword evidence="21" id="KW-0395">Inflammatory response</keyword>
<reference evidence="30 31" key="1">
    <citation type="submission" date="2017-12" db="EMBL/GenBank/DDBJ databases">
        <title>Integrating genomic resources of turbot (Scophthalmus maximus) in depth evaluation of genetic and physical mapping variation across individuals.</title>
        <authorList>
            <person name="Martinez P."/>
        </authorList>
    </citation>
    <scope>NUCLEOTIDE SEQUENCE [LARGE SCALE GENOMIC DNA]</scope>
</reference>
<evidence type="ECO:0000256" key="1">
    <source>
        <dbReference type="ARBA" id="ARBA00004123"/>
    </source>
</evidence>
<evidence type="ECO:0000256" key="14">
    <source>
        <dbReference type="ARBA" id="ARBA00022859"/>
    </source>
</evidence>
<dbReference type="PRINTS" id="PR00886">
    <property type="entry name" value="HIGHMOBLTY12"/>
</dbReference>
<evidence type="ECO:0000256" key="26">
    <source>
        <dbReference type="PROSITE-ProRule" id="PRU00267"/>
    </source>
</evidence>
<dbReference type="GO" id="GO:0005737">
    <property type="term" value="C:cytoplasm"/>
    <property type="evidence" value="ECO:0007669"/>
    <property type="project" value="UniProtKB-SubCell"/>
</dbReference>
<dbReference type="CDD" id="cd21979">
    <property type="entry name" value="HMG-box_HMGB_rpt2"/>
    <property type="match status" value="1"/>
</dbReference>
<keyword evidence="18" id="KW-1015">Disulfide bond</keyword>
<feature type="compositionally biased region" description="Polar residues" evidence="27">
    <location>
        <begin position="237"/>
        <end position="257"/>
    </location>
</feature>
<dbReference type="GO" id="GO:0008270">
    <property type="term" value="F:zinc ion binding"/>
    <property type="evidence" value="ECO:0007669"/>
    <property type="project" value="UniProtKB-KW"/>
</dbReference>
<dbReference type="PROSITE" id="PS00028">
    <property type="entry name" value="ZINC_FINGER_C2H2_1"/>
    <property type="match status" value="5"/>
</dbReference>
<feature type="compositionally biased region" description="Low complexity" evidence="27">
    <location>
        <begin position="490"/>
        <end position="509"/>
    </location>
</feature>
<keyword evidence="7" id="KW-0963">Cytoplasm</keyword>
<evidence type="ECO:0000256" key="6">
    <source>
        <dbReference type="ARBA" id="ARBA00022454"/>
    </source>
</evidence>
<evidence type="ECO:0000256" key="4">
    <source>
        <dbReference type="ARBA" id="ARBA00004613"/>
    </source>
</evidence>
<dbReference type="SUPFAM" id="SSF57667">
    <property type="entry name" value="beta-beta-alpha zinc fingers"/>
    <property type="match status" value="1"/>
</dbReference>
<feature type="compositionally biased region" description="Low complexity" evidence="27">
    <location>
        <begin position="398"/>
        <end position="416"/>
    </location>
</feature>
<feature type="region of interest" description="Disordered" evidence="27">
    <location>
        <begin position="648"/>
        <end position="702"/>
    </location>
</feature>
<evidence type="ECO:0000256" key="19">
    <source>
        <dbReference type="ARBA" id="ARBA00023163"/>
    </source>
</evidence>
<feature type="compositionally biased region" description="Basic and acidic residues" evidence="27">
    <location>
        <begin position="278"/>
        <end position="291"/>
    </location>
</feature>
<dbReference type="AlphaFoldDB" id="A0A2U9BRP8"/>
<evidence type="ECO:0000256" key="25">
    <source>
        <dbReference type="PROSITE-ProRule" id="PRU00042"/>
    </source>
</evidence>
<dbReference type="Pfam" id="PF23015">
    <property type="entry name" value="zf-WIZ"/>
    <property type="match status" value="1"/>
</dbReference>
<feature type="region of interest" description="Disordered" evidence="27">
    <location>
        <begin position="481"/>
        <end position="537"/>
    </location>
</feature>
<evidence type="ECO:0000256" key="7">
    <source>
        <dbReference type="ARBA" id="ARBA00022490"/>
    </source>
</evidence>
<evidence type="ECO:0000256" key="16">
    <source>
        <dbReference type="ARBA" id="ARBA00023097"/>
    </source>
</evidence>
<evidence type="ECO:0000256" key="23">
    <source>
        <dbReference type="ARBA" id="ARBA00040400"/>
    </source>
</evidence>
<sequence length="993" mass="108259">MSKDPNKPRGKTSSYAFFVATCREEHKRKHPGTSVGFSEFSKKCSERWKTMSAKEKVKFEDLAKNDKVRYDREMQTYIPPKGTKKGKKKKDPNAPKRPPSAFFVFCSDHRARIKEEHPGISIGDIAKKLGELWSTQTPKDKVPFEARAARLKEKYEKDVAAYKAKSGSGKSDAASQQPVICEVCGTYFETRRGLSSHARLHLRQLGVTVSESSGAPIELLYQLIQERGGPGPELKADSSNPEPTPLKRTTQQESRTPSVPDDKSSSYNAGVRVMASPHKTDHRGSPVRFKESAAAVPPSSPSALRLAEGGSSSSVEHQSPTKPLWAPLETDAPITLDTKEEVYVCQLCGCWYETRKGLSSHARAHLRQIGIPDSEIKGSPIDFLYQIMEEEDLKPFTPNGSPGSSSKRPSDLSSPPASQPSKRPKASEELTCVLCGEEFENRKGLGSHARSHLRQMGMTDLMGKSSAIDTLKELVSNGMLEAMHPPKRNSTASSSSVPSTAPARPVSPTLSPALGQSQSPVKSTRYPPAPLNRAPKAKKGFRLAVDPLYRKPKPEPVEIEVFVQPEASNTSANCPAEKSPTALVASKPFRADIQSPPTVLCDFCGQLFDTRKALSCHARAHLRQLGLTWSIKTSPIDLLREVMLRGEEGRKGSSASGKAAWTPQSSKRSPEGPQPREPASNSSTTALDYSMKEKSPSGKSGASLPAGSLCVHRMQICIVRALCYRLNPRSTKLVIHDQYTSENTRPKKCLVFSVSDTSCELCGFNFENRKALASHARAHLRQLGIVEWKADGASSPIELLSDLIRRDPVKVAAITRRYRTGDLYIKKSQRTASPSLSTDSDSVPGSSFRPEHKSGREDSRIVAGSSRQTQGYTRTIAAHGNPGVRSPKGVHPPKHTARTGEGSRGASSQQPSRCGSIPAMLPKPPLTPLVKLVGKVYSLKCRFCEEVFHGPLSVQERWITHLQKHILSLGYKGKASPPAAPVAAPALVQPVAV</sequence>
<dbReference type="SUPFAM" id="SSF47095">
    <property type="entry name" value="HMG-box"/>
    <property type="match status" value="2"/>
</dbReference>
<keyword evidence="22 26" id="KW-0539">Nucleus</keyword>
<dbReference type="InterPro" id="IPR036236">
    <property type="entry name" value="Znf_C2H2_sf"/>
</dbReference>
<name>A0A2U9BRP8_SCOMX</name>
<keyword evidence="31" id="KW-1185">Reference proteome</keyword>
<evidence type="ECO:0000256" key="10">
    <source>
        <dbReference type="ARBA" id="ARBA00022723"/>
    </source>
</evidence>
<evidence type="ECO:0000256" key="27">
    <source>
        <dbReference type="SAM" id="MobiDB-lite"/>
    </source>
</evidence>
<dbReference type="Pfam" id="PF00505">
    <property type="entry name" value="HMG_box"/>
    <property type="match status" value="1"/>
</dbReference>
<feature type="domain" description="C2H2-type" evidence="29">
    <location>
        <begin position="430"/>
        <end position="457"/>
    </location>
</feature>
<dbReference type="SMART" id="SM00355">
    <property type="entry name" value="ZnF_C2H2"/>
    <property type="match status" value="6"/>
</dbReference>
<dbReference type="Gene3D" id="1.10.30.10">
    <property type="entry name" value="High mobility group box domain"/>
    <property type="match status" value="2"/>
</dbReference>
<evidence type="ECO:0000256" key="20">
    <source>
        <dbReference type="ARBA" id="ARBA00023172"/>
    </source>
</evidence>
<keyword evidence="13" id="KW-0862">Zinc</keyword>
<keyword evidence="10" id="KW-0479">Metal-binding</keyword>
<dbReference type="SMART" id="SM00398">
    <property type="entry name" value="HMG"/>
    <property type="match status" value="2"/>
</dbReference>
<feature type="domain" description="C2H2-type" evidence="29">
    <location>
        <begin position="343"/>
        <end position="365"/>
    </location>
</feature>
<evidence type="ECO:0000256" key="11">
    <source>
        <dbReference type="ARBA" id="ARBA00022737"/>
    </source>
</evidence>
<evidence type="ECO:0000256" key="12">
    <source>
        <dbReference type="ARBA" id="ARBA00022771"/>
    </source>
</evidence>
<dbReference type="Proteomes" id="UP000246464">
    <property type="component" value="Chromosome 8"/>
</dbReference>
<dbReference type="PROSITE" id="PS50157">
    <property type="entry name" value="ZINC_FINGER_C2H2_2"/>
    <property type="match status" value="5"/>
</dbReference>
<gene>
    <name evidence="30" type="ORF">SMAX5B_001806</name>
</gene>
<evidence type="ECO:0000256" key="3">
    <source>
        <dbReference type="ARBA" id="ARBA00004496"/>
    </source>
</evidence>
<evidence type="ECO:0000256" key="18">
    <source>
        <dbReference type="ARBA" id="ARBA00023157"/>
    </source>
</evidence>
<dbReference type="GO" id="GO:0005634">
    <property type="term" value="C:nucleus"/>
    <property type="evidence" value="ECO:0007669"/>
    <property type="project" value="UniProtKB-SubCell"/>
</dbReference>
<feature type="compositionally biased region" description="Basic and acidic residues" evidence="27">
    <location>
        <begin position="849"/>
        <end position="860"/>
    </location>
</feature>
<dbReference type="Pfam" id="PF09011">
    <property type="entry name" value="HMG_box_2"/>
    <property type="match status" value="1"/>
</dbReference>
<keyword evidence="17 26" id="KW-0238">DNA-binding</keyword>
<evidence type="ECO:0000256" key="24">
    <source>
        <dbReference type="ARBA" id="ARBA00041514"/>
    </source>
</evidence>
<dbReference type="GO" id="GO:0005694">
    <property type="term" value="C:chromosome"/>
    <property type="evidence" value="ECO:0007669"/>
    <property type="project" value="UniProtKB-SubCell"/>
</dbReference>
<evidence type="ECO:0000256" key="17">
    <source>
        <dbReference type="ARBA" id="ARBA00023125"/>
    </source>
</evidence>
<keyword evidence="14" id="KW-0391">Immunity</keyword>
<dbReference type="GO" id="GO:0000981">
    <property type="term" value="F:DNA-binding transcription factor activity, RNA polymerase II-specific"/>
    <property type="evidence" value="ECO:0007669"/>
    <property type="project" value="TreeGrafter"/>
</dbReference>
<keyword evidence="19" id="KW-0804">Transcription</keyword>
<comment type="subcellular location">
    <subcellularLocation>
        <location evidence="2">Chromosome</location>
    </subcellularLocation>
    <subcellularLocation>
        <location evidence="3">Cytoplasm</location>
    </subcellularLocation>
    <subcellularLocation>
        <location evidence="1">Nucleus</location>
    </subcellularLocation>
    <subcellularLocation>
        <location evidence="4">Secreted</location>
    </subcellularLocation>
</comment>
<keyword evidence="12 25" id="KW-0863">Zinc-finger</keyword>
<evidence type="ECO:0000256" key="22">
    <source>
        <dbReference type="ARBA" id="ARBA00023242"/>
    </source>
</evidence>
<dbReference type="GO" id="GO:0006954">
    <property type="term" value="P:inflammatory response"/>
    <property type="evidence" value="ECO:0007669"/>
    <property type="project" value="UniProtKB-KW"/>
</dbReference>
<dbReference type="InterPro" id="IPR036910">
    <property type="entry name" value="HMG_box_dom_sf"/>
</dbReference>
<dbReference type="InterPro" id="IPR055125">
    <property type="entry name" value="Wiz_C_Znf"/>
</dbReference>
<feature type="domain" description="C2H2-type" evidence="29">
    <location>
        <begin position="179"/>
        <end position="201"/>
    </location>
</feature>
<dbReference type="GO" id="GO:0000978">
    <property type="term" value="F:RNA polymerase II cis-regulatory region sequence-specific DNA binding"/>
    <property type="evidence" value="ECO:0007669"/>
    <property type="project" value="TreeGrafter"/>
</dbReference>
<evidence type="ECO:0000256" key="13">
    <source>
        <dbReference type="ARBA" id="ARBA00022833"/>
    </source>
</evidence>
<evidence type="ECO:0000259" key="28">
    <source>
        <dbReference type="PROSITE" id="PS50118"/>
    </source>
</evidence>
<evidence type="ECO:0000256" key="21">
    <source>
        <dbReference type="ARBA" id="ARBA00023198"/>
    </source>
</evidence>
<evidence type="ECO:0000256" key="15">
    <source>
        <dbReference type="ARBA" id="ARBA00023015"/>
    </source>
</evidence>
<dbReference type="FunFam" id="1.10.30.10:FF:000006">
    <property type="entry name" value="High mobility group protein B1"/>
    <property type="match status" value="1"/>
</dbReference>
<dbReference type="Gene3D" id="3.30.160.60">
    <property type="entry name" value="Classic Zinc Finger"/>
    <property type="match status" value="1"/>
</dbReference>
<organism evidence="30 31">
    <name type="scientific">Scophthalmus maximus</name>
    <name type="common">Turbot</name>
    <name type="synonym">Psetta maxima</name>
    <dbReference type="NCBI Taxonomy" id="52904"/>
    <lineage>
        <taxon>Eukaryota</taxon>
        <taxon>Metazoa</taxon>
        <taxon>Chordata</taxon>
        <taxon>Craniata</taxon>
        <taxon>Vertebrata</taxon>
        <taxon>Euteleostomi</taxon>
        <taxon>Actinopterygii</taxon>
        <taxon>Neopterygii</taxon>
        <taxon>Teleostei</taxon>
        <taxon>Neoteleostei</taxon>
        <taxon>Acanthomorphata</taxon>
        <taxon>Carangaria</taxon>
        <taxon>Pleuronectiformes</taxon>
        <taxon>Pleuronectoidei</taxon>
        <taxon>Scophthalmidae</taxon>
        <taxon>Scophthalmus</taxon>
    </lineage>
</organism>
<dbReference type="InterPro" id="IPR013087">
    <property type="entry name" value="Znf_C2H2_type"/>
</dbReference>
<dbReference type="FunFam" id="1.10.30.10:FF:000018">
    <property type="entry name" value="High mobility group protein B2"/>
    <property type="match status" value="1"/>
</dbReference>
<feature type="DNA-binding region" description="HMG box" evidence="26">
    <location>
        <begin position="95"/>
        <end position="163"/>
    </location>
</feature>
<feature type="region of interest" description="Disordered" evidence="27">
    <location>
        <begin position="393"/>
        <end position="427"/>
    </location>
</feature>
<evidence type="ECO:0000256" key="8">
    <source>
        <dbReference type="ARBA" id="ARBA00022525"/>
    </source>
</evidence>
<evidence type="ECO:0000313" key="31">
    <source>
        <dbReference type="Proteomes" id="UP000246464"/>
    </source>
</evidence>
<dbReference type="GO" id="GO:0045087">
    <property type="term" value="P:innate immune response"/>
    <property type="evidence" value="ECO:0007669"/>
    <property type="project" value="UniProtKB-KW"/>
</dbReference>
<feature type="region of interest" description="Disordered" evidence="27">
    <location>
        <begin position="228"/>
        <end position="326"/>
    </location>
</feature>
<keyword evidence="20" id="KW-0233">DNA recombination</keyword>
<dbReference type="PANTHER" id="PTHR24396">
    <property type="entry name" value="ZINC FINGER PROTEIN"/>
    <property type="match status" value="1"/>
</dbReference>
<evidence type="ECO:0000256" key="5">
    <source>
        <dbReference type="ARBA" id="ARBA00008774"/>
    </source>
</evidence>
<feature type="domain" description="HMG box" evidence="28">
    <location>
        <begin position="95"/>
        <end position="163"/>
    </location>
</feature>
<feature type="region of interest" description="Disordered" evidence="27">
    <location>
        <begin position="825"/>
        <end position="920"/>
    </location>
</feature>
<keyword evidence="15" id="KW-0805">Transcription regulation</keyword>
<evidence type="ECO:0000256" key="9">
    <source>
        <dbReference type="ARBA" id="ARBA00022588"/>
    </source>
</evidence>
<evidence type="ECO:0000313" key="30">
    <source>
        <dbReference type="EMBL" id="AWP06219.1"/>
    </source>
</evidence>
<dbReference type="InterPro" id="IPR051643">
    <property type="entry name" value="Transcr_Reg_ZincFinger"/>
</dbReference>
<feature type="region of interest" description="Disordered" evidence="27">
    <location>
        <begin position="71"/>
        <end position="99"/>
    </location>
</feature>
<evidence type="ECO:0000256" key="2">
    <source>
        <dbReference type="ARBA" id="ARBA00004286"/>
    </source>
</evidence>
<evidence type="ECO:0000259" key="29">
    <source>
        <dbReference type="PROSITE" id="PS50157"/>
    </source>
</evidence>
<keyword evidence="6" id="KW-0158">Chromosome</keyword>
<feature type="domain" description="C2H2-type" evidence="29">
    <location>
        <begin position="599"/>
        <end position="621"/>
    </location>
</feature>
<dbReference type="PROSITE" id="PS00353">
    <property type="entry name" value="HMG_BOX_1"/>
    <property type="match status" value="1"/>
</dbReference>
<keyword evidence="11" id="KW-0677">Repeat</keyword>
<feature type="domain" description="HMG box" evidence="28">
    <location>
        <begin position="8"/>
        <end position="78"/>
    </location>
</feature>
<feature type="compositionally biased region" description="Low complexity" evidence="27">
    <location>
        <begin position="292"/>
        <end position="303"/>
    </location>
</feature>
<keyword evidence="16" id="KW-0558">Oxidation</keyword>
<keyword evidence="9" id="KW-0399">Innate immunity</keyword>
<feature type="domain" description="C2H2-type" evidence="29">
    <location>
        <begin position="757"/>
        <end position="779"/>
    </location>
</feature>
<dbReference type="GO" id="GO:0005576">
    <property type="term" value="C:extracellular region"/>
    <property type="evidence" value="ECO:0007669"/>
    <property type="project" value="UniProtKB-SubCell"/>
</dbReference>
<feature type="compositionally biased region" description="Polar residues" evidence="27">
    <location>
        <begin position="830"/>
        <end position="845"/>
    </location>
</feature>
<comment type="similarity">
    <text evidence="5">Belongs to the HMGB family.</text>
</comment>
<feature type="compositionally biased region" description="Polar residues" evidence="27">
    <location>
        <begin position="310"/>
        <end position="321"/>
    </location>
</feature>
<keyword evidence="8" id="KW-0964">Secreted</keyword>
<dbReference type="CDD" id="cd21978">
    <property type="entry name" value="HMG-box_HMGB_rpt1"/>
    <property type="match status" value="1"/>
</dbReference>
<dbReference type="InterPro" id="IPR009071">
    <property type="entry name" value="HMG_box_dom"/>
</dbReference>
<proteinExistence type="inferred from homology"/>
<dbReference type="PROSITE" id="PS50118">
    <property type="entry name" value="HMG_BOX_2"/>
    <property type="match status" value="2"/>
</dbReference>
<protein>
    <recommendedName>
        <fullName evidence="23">High mobility group protein B2</fullName>
    </recommendedName>
    <alternativeName>
        <fullName evidence="24">High mobility group protein 2</fullName>
    </alternativeName>
</protein>